<keyword evidence="4" id="KW-1185">Reference proteome</keyword>
<feature type="domain" description="CN hydrolase" evidence="2">
    <location>
        <begin position="4"/>
        <end position="249"/>
    </location>
</feature>
<dbReference type="SUPFAM" id="SSF56317">
    <property type="entry name" value="Carbon-nitrogen hydrolase"/>
    <property type="match status" value="1"/>
</dbReference>
<dbReference type="Gene3D" id="3.60.110.10">
    <property type="entry name" value="Carbon-nitrogen hydrolase"/>
    <property type="match status" value="1"/>
</dbReference>
<dbReference type="InterPro" id="IPR003010">
    <property type="entry name" value="C-N_Hydrolase"/>
</dbReference>
<comment type="caution">
    <text evidence="3">The sequence shown here is derived from an EMBL/GenBank/DDBJ whole genome shotgun (WGS) entry which is preliminary data.</text>
</comment>
<dbReference type="GO" id="GO:0016811">
    <property type="term" value="F:hydrolase activity, acting on carbon-nitrogen (but not peptide) bonds, in linear amides"/>
    <property type="evidence" value="ECO:0007669"/>
    <property type="project" value="InterPro"/>
</dbReference>
<dbReference type="Pfam" id="PF00795">
    <property type="entry name" value="CN_hydrolase"/>
    <property type="match status" value="1"/>
</dbReference>
<dbReference type="RefSeq" id="WP_136551055.1">
    <property type="nucleotide sequence ID" value="NZ_STGJ01000001.1"/>
</dbReference>
<evidence type="ECO:0000256" key="1">
    <source>
        <dbReference type="ARBA" id="ARBA00022801"/>
    </source>
</evidence>
<evidence type="ECO:0000313" key="4">
    <source>
        <dbReference type="Proteomes" id="UP000308891"/>
    </source>
</evidence>
<dbReference type="PANTHER" id="PTHR23088">
    <property type="entry name" value="NITRILASE-RELATED"/>
    <property type="match status" value="1"/>
</dbReference>
<accession>A0A4T0V5L6</accession>
<sequence>MDRLKVAAVQMVSTTSVDGNLARAQALVAEAAATGARLVVLPEYFCLMGQRDTDKLGVAEAHGDGHLQRALAELAREHRIWLVAGTLPLLSPEPGKVYNSTLVYAPDGREACRYDKVHLFGFSGLGERYAEADTILPGDAPASFGMPGAQVALGVCYDLRFAELFRSLAPFDVLVLPAAFTAITGEAHWEVLLRARAIENQCYVVASAQGGLHENGRRTWGHSMIIDPWGRIEACLPEGEGVVVAELDPARLSSVRARLPALDHRVF</sequence>
<dbReference type="OrthoDB" id="9811121at2"/>
<dbReference type="PROSITE" id="PS50263">
    <property type="entry name" value="CN_HYDROLASE"/>
    <property type="match status" value="1"/>
</dbReference>
<dbReference type="PANTHER" id="PTHR23088:SF27">
    <property type="entry name" value="DEAMINATED GLUTATHIONE AMIDASE"/>
    <property type="match status" value="1"/>
</dbReference>
<protein>
    <submittedName>
        <fullName evidence="3">Carbon-nitrogen hydrolase family protein</fullName>
    </submittedName>
</protein>
<organism evidence="3 4">
    <name type="scientific">Crenobacter intestini</name>
    <dbReference type="NCBI Taxonomy" id="2563443"/>
    <lineage>
        <taxon>Bacteria</taxon>
        <taxon>Pseudomonadati</taxon>
        <taxon>Pseudomonadota</taxon>
        <taxon>Betaproteobacteria</taxon>
        <taxon>Neisseriales</taxon>
        <taxon>Neisseriaceae</taxon>
        <taxon>Crenobacter</taxon>
    </lineage>
</organism>
<name>A0A4T0V5L6_9NEIS</name>
<dbReference type="AlphaFoldDB" id="A0A4T0V5L6"/>
<dbReference type="CDD" id="cd07572">
    <property type="entry name" value="nit"/>
    <property type="match status" value="1"/>
</dbReference>
<dbReference type="InterPro" id="IPR036526">
    <property type="entry name" value="C-N_Hydrolase_sf"/>
</dbReference>
<keyword evidence="1 3" id="KW-0378">Hydrolase</keyword>
<evidence type="ECO:0000259" key="2">
    <source>
        <dbReference type="PROSITE" id="PS50263"/>
    </source>
</evidence>
<gene>
    <name evidence="3" type="ORF">E5K04_01100</name>
</gene>
<proteinExistence type="predicted"/>
<reference evidence="3 4" key="1">
    <citation type="submission" date="2019-04" db="EMBL/GenBank/DDBJ databases">
        <title>Crenobacter sp. nov.</title>
        <authorList>
            <person name="Shi S."/>
        </authorList>
    </citation>
    <scope>NUCLEOTIDE SEQUENCE [LARGE SCALE GENOMIC DNA]</scope>
    <source>
        <strain evidence="3 4">GY 70310</strain>
    </source>
</reference>
<dbReference type="EMBL" id="STGJ01000001">
    <property type="protein sequence ID" value="TIC87044.1"/>
    <property type="molecule type" value="Genomic_DNA"/>
</dbReference>
<dbReference type="InterPro" id="IPR045254">
    <property type="entry name" value="Nit1/2_C-N_Hydrolase"/>
</dbReference>
<evidence type="ECO:0000313" key="3">
    <source>
        <dbReference type="EMBL" id="TIC87044.1"/>
    </source>
</evidence>
<dbReference type="Proteomes" id="UP000308891">
    <property type="component" value="Unassembled WGS sequence"/>
</dbReference>